<dbReference type="InterPro" id="IPR000014">
    <property type="entry name" value="PAS"/>
</dbReference>
<dbReference type="Pfam" id="PF02518">
    <property type="entry name" value="HATPase_c"/>
    <property type="match status" value="1"/>
</dbReference>
<dbReference type="CDD" id="cd00082">
    <property type="entry name" value="HisKA"/>
    <property type="match status" value="1"/>
</dbReference>
<dbReference type="EC" id="2.7.13.3" evidence="2"/>
<gene>
    <name evidence="10" type="ORF">SAMN04487947_2225</name>
</gene>
<keyword evidence="4" id="KW-0808">Transferase</keyword>
<dbReference type="SUPFAM" id="SSF55874">
    <property type="entry name" value="ATPase domain of HSP90 chaperone/DNA topoisomerase II/histidine kinase"/>
    <property type="match status" value="1"/>
</dbReference>
<evidence type="ECO:0000256" key="5">
    <source>
        <dbReference type="ARBA" id="ARBA00022777"/>
    </source>
</evidence>
<comment type="catalytic activity">
    <reaction evidence="1">
        <text>ATP + protein L-histidine = ADP + protein N-phospho-L-histidine.</text>
        <dbReference type="EC" id="2.7.13.3"/>
    </reaction>
</comment>
<evidence type="ECO:0000313" key="11">
    <source>
        <dbReference type="Proteomes" id="UP000198531"/>
    </source>
</evidence>
<protein>
    <recommendedName>
        <fullName evidence="2">histidine kinase</fullName>
        <ecNumber evidence="2">2.7.13.3</ecNumber>
    </recommendedName>
</protein>
<dbReference type="InterPro" id="IPR013767">
    <property type="entry name" value="PAS_fold"/>
</dbReference>
<dbReference type="SUPFAM" id="SSF55785">
    <property type="entry name" value="PYP-like sensor domain (PAS domain)"/>
    <property type="match status" value="2"/>
</dbReference>
<dbReference type="InterPro" id="IPR005467">
    <property type="entry name" value="His_kinase_dom"/>
</dbReference>
<feature type="domain" description="PAS" evidence="8">
    <location>
        <begin position="141"/>
        <end position="218"/>
    </location>
</feature>
<dbReference type="InterPro" id="IPR050736">
    <property type="entry name" value="Sensor_HK_Regulatory"/>
</dbReference>
<evidence type="ECO:0000256" key="4">
    <source>
        <dbReference type="ARBA" id="ARBA00022679"/>
    </source>
</evidence>
<name>A0A1I6HMC5_9EURY</name>
<evidence type="ECO:0000256" key="1">
    <source>
        <dbReference type="ARBA" id="ARBA00000085"/>
    </source>
</evidence>
<dbReference type="RefSeq" id="WP_245778475.1">
    <property type="nucleotide sequence ID" value="NZ_FOYT01000002.1"/>
</dbReference>
<dbReference type="SMART" id="SM00388">
    <property type="entry name" value="HisKA"/>
    <property type="match status" value="1"/>
</dbReference>
<dbReference type="GO" id="GO:0000155">
    <property type="term" value="F:phosphorelay sensor kinase activity"/>
    <property type="evidence" value="ECO:0007669"/>
    <property type="project" value="InterPro"/>
</dbReference>
<evidence type="ECO:0000259" key="7">
    <source>
        <dbReference type="PROSITE" id="PS50109"/>
    </source>
</evidence>
<feature type="domain" description="PAC" evidence="9">
    <location>
        <begin position="89"/>
        <end position="140"/>
    </location>
</feature>
<dbReference type="SMART" id="SM00387">
    <property type="entry name" value="HATPase_c"/>
    <property type="match status" value="1"/>
</dbReference>
<dbReference type="NCBIfam" id="TIGR00229">
    <property type="entry name" value="sensory_box"/>
    <property type="match status" value="2"/>
</dbReference>
<evidence type="ECO:0000259" key="9">
    <source>
        <dbReference type="PROSITE" id="PS50113"/>
    </source>
</evidence>
<dbReference type="PROSITE" id="PS50112">
    <property type="entry name" value="PAS"/>
    <property type="match status" value="2"/>
</dbReference>
<keyword evidence="11" id="KW-1185">Reference proteome</keyword>
<dbReference type="InterPro" id="IPR004358">
    <property type="entry name" value="Sig_transdc_His_kin-like_C"/>
</dbReference>
<dbReference type="SUPFAM" id="SSF47384">
    <property type="entry name" value="Homodimeric domain of signal transducing histidine kinase"/>
    <property type="match status" value="1"/>
</dbReference>
<dbReference type="InterPro" id="IPR003594">
    <property type="entry name" value="HATPase_dom"/>
</dbReference>
<dbReference type="InterPro" id="IPR036097">
    <property type="entry name" value="HisK_dim/P_sf"/>
</dbReference>
<keyword evidence="5" id="KW-0418">Kinase</keyword>
<dbReference type="Gene3D" id="1.10.287.130">
    <property type="match status" value="1"/>
</dbReference>
<keyword evidence="6" id="KW-0902">Two-component regulatory system</keyword>
<evidence type="ECO:0000259" key="8">
    <source>
        <dbReference type="PROSITE" id="PS50112"/>
    </source>
</evidence>
<dbReference type="AlphaFoldDB" id="A0A1I6HMC5"/>
<evidence type="ECO:0000313" key="10">
    <source>
        <dbReference type="EMBL" id="SFR55548.1"/>
    </source>
</evidence>
<sequence length="476" mass="52540">MSDRGMGDGGADPHPPELYRTLVEDSNDVATIIDSDGRMTYVSPAVRRVLGFDPEELIGEVGFEYQHPDDREAVAEKMAALRADPDEPQTVEVRFERADGSWCWIESTMRNRLDDDAVGGFLVNSRDITARKERERRRKKLAEEYNALLENSDDAIFLLDADSSGDDVEFRFSRLSPGYVAQTGLTTDEVRDKTPREVFGDERGAELETNYRRCVEAGGPISYQEELSLAEGARFWQTSIAPVVVEGTVVRVVGIARNITERVEREQEIRRKNDRLDEFASVISHDVRNPLNVAQGRTALLREESESEHLEPLANSLDRIESIIGDTLILAREGNTVGEQSAFGLTDLVTHCWEMVDAGDATLEIEDELSIRGDRNRLQHVFENLFRNAVEHGGAGVTVTVGRAGTDGFSVADDGPGIPAEERDTIFGPGQKLSSGGTGFGLTIVKRIAEAHGWQVAVTEGRQGGARFEFSGVELV</sequence>
<dbReference type="Pfam" id="PF00989">
    <property type="entry name" value="PAS"/>
    <property type="match status" value="1"/>
</dbReference>
<dbReference type="GO" id="GO:0006355">
    <property type="term" value="P:regulation of DNA-templated transcription"/>
    <property type="evidence" value="ECO:0007669"/>
    <property type="project" value="InterPro"/>
</dbReference>
<dbReference type="Pfam" id="PF08448">
    <property type="entry name" value="PAS_4"/>
    <property type="match status" value="1"/>
</dbReference>
<reference evidence="11" key="1">
    <citation type="submission" date="2016-10" db="EMBL/GenBank/DDBJ databases">
        <authorList>
            <person name="Varghese N."/>
            <person name="Submissions S."/>
        </authorList>
    </citation>
    <scope>NUCLEOTIDE SEQUENCE [LARGE SCALE GENOMIC DNA]</scope>
    <source>
        <strain evidence="11">CGMCC 1.7736</strain>
    </source>
</reference>
<evidence type="ECO:0000256" key="3">
    <source>
        <dbReference type="ARBA" id="ARBA00022553"/>
    </source>
</evidence>
<dbReference type="InterPro" id="IPR035965">
    <property type="entry name" value="PAS-like_dom_sf"/>
</dbReference>
<evidence type="ECO:0000256" key="2">
    <source>
        <dbReference type="ARBA" id="ARBA00012438"/>
    </source>
</evidence>
<dbReference type="SMART" id="SM00086">
    <property type="entry name" value="PAC"/>
    <property type="match status" value="2"/>
</dbReference>
<dbReference type="Proteomes" id="UP000198531">
    <property type="component" value="Unassembled WGS sequence"/>
</dbReference>
<dbReference type="PROSITE" id="PS50113">
    <property type="entry name" value="PAC"/>
    <property type="match status" value="1"/>
</dbReference>
<organism evidence="10 11">
    <name type="scientific">Halogeometricum rufum</name>
    <dbReference type="NCBI Taxonomy" id="553469"/>
    <lineage>
        <taxon>Archaea</taxon>
        <taxon>Methanobacteriati</taxon>
        <taxon>Methanobacteriota</taxon>
        <taxon>Stenosarchaea group</taxon>
        <taxon>Halobacteria</taxon>
        <taxon>Halobacteriales</taxon>
        <taxon>Haloferacaceae</taxon>
        <taxon>Halogeometricum</taxon>
    </lineage>
</organism>
<feature type="domain" description="PAS" evidence="8">
    <location>
        <begin position="15"/>
        <end position="78"/>
    </location>
</feature>
<proteinExistence type="predicted"/>
<dbReference type="STRING" id="553469.SAMN04487947_2225"/>
<feature type="domain" description="Histidine kinase" evidence="7">
    <location>
        <begin position="282"/>
        <end position="471"/>
    </location>
</feature>
<accession>A0A1I6HMC5</accession>
<evidence type="ECO:0000256" key="6">
    <source>
        <dbReference type="ARBA" id="ARBA00023012"/>
    </source>
</evidence>
<dbReference type="Gene3D" id="3.30.450.20">
    <property type="entry name" value="PAS domain"/>
    <property type="match status" value="2"/>
</dbReference>
<dbReference type="InterPro" id="IPR003661">
    <property type="entry name" value="HisK_dim/P_dom"/>
</dbReference>
<keyword evidence="3" id="KW-0597">Phosphoprotein</keyword>
<dbReference type="InterPro" id="IPR036890">
    <property type="entry name" value="HATPase_C_sf"/>
</dbReference>
<dbReference type="CDD" id="cd00130">
    <property type="entry name" value="PAS"/>
    <property type="match status" value="1"/>
</dbReference>
<dbReference type="CDD" id="cd00075">
    <property type="entry name" value="HATPase"/>
    <property type="match status" value="1"/>
</dbReference>
<dbReference type="PANTHER" id="PTHR43711:SF1">
    <property type="entry name" value="HISTIDINE KINASE 1"/>
    <property type="match status" value="1"/>
</dbReference>
<dbReference type="Pfam" id="PF00512">
    <property type="entry name" value="HisKA"/>
    <property type="match status" value="1"/>
</dbReference>
<dbReference type="InterPro" id="IPR001610">
    <property type="entry name" value="PAC"/>
</dbReference>
<dbReference type="PROSITE" id="PS50109">
    <property type="entry name" value="HIS_KIN"/>
    <property type="match status" value="1"/>
</dbReference>
<dbReference type="EMBL" id="FOYT01000002">
    <property type="protein sequence ID" value="SFR55548.1"/>
    <property type="molecule type" value="Genomic_DNA"/>
</dbReference>
<dbReference type="InterPro" id="IPR000700">
    <property type="entry name" value="PAS-assoc_C"/>
</dbReference>
<dbReference type="PANTHER" id="PTHR43711">
    <property type="entry name" value="TWO-COMPONENT HISTIDINE KINASE"/>
    <property type="match status" value="1"/>
</dbReference>
<dbReference type="PRINTS" id="PR00344">
    <property type="entry name" value="BCTRLSENSOR"/>
</dbReference>
<dbReference type="InterPro" id="IPR013656">
    <property type="entry name" value="PAS_4"/>
</dbReference>
<dbReference type="SMART" id="SM00091">
    <property type="entry name" value="PAS"/>
    <property type="match status" value="2"/>
</dbReference>
<dbReference type="Gene3D" id="3.30.565.10">
    <property type="entry name" value="Histidine kinase-like ATPase, C-terminal domain"/>
    <property type="match status" value="1"/>
</dbReference>